<dbReference type="Gene3D" id="1.10.1200.10">
    <property type="entry name" value="ACP-like"/>
    <property type="match status" value="1"/>
</dbReference>
<sequence length="104" mass="11688">MPIIARNLIYNVISDAISEINDTRHENISVNELDNISLYGDSGVFDSMGLVNFLVLVEEKLDDKFNLVLSLTSERAVSRRISPFRNIVSLVDFIFEEIEPVAAS</sequence>
<protein>
    <recommendedName>
        <fullName evidence="3">Carrier domain-containing protein</fullName>
    </recommendedName>
</protein>
<dbReference type="InterPro" id="IPR036736">
    <property type="entry name" value="ACP-like_sf"/>
</dbReference>
<organism evidence="1 2">
    <name type="scientific">Rhizobium favelukesii</name>
    <dbReference type="NCBI Taxonomy" id="348824"/>
    <lineage>
        <taxon>Bacteria</taxon>
        <taxon>Pseudomonadati</taxon>
        <taxon>Pseudomonadota</taxon>
        <taxon>Alphaproteobacteria</taxon>
        <taxon>Hyphomicrobiales</taxon>
        <taxon>Rhizobiaceae</taxon>
        <taxon>Rhizobium/Agrobacterium group</taxon>
        <taxon>Rhizobium</taxon>
    </lineage>
</organism>
<dbReference type="Proteomes" id="UP000019443">
    <property type="component" value="Unassembled WGS sequence"/>
</dbReference>
<keyword evidence="1" id="KW-0614">Plasmid</keyword>
<name>W6RGT4_9HYPH</name>
<dbReference type="EMBL" id="CBYB010000003">
    <property type="protein sequence ID" value="CDM60019.1"/>
    <property type="molecule type" value="Genomic_DNA"/>
</dbReference>
<dbReference type="RefSeq" id="WP_024318906.1">
    <property type="nucleotide sequence ID" value="NZ_ATTO01000127.1"/>
</dbReference>
<gene>
    <name evidence="1" type="ORF">LPU83_pLPU83b_0019</name>
</gene>
<comment type="caution">
    <text evidence="1">The sequence shown here is derived from an EMBL/GenBank/DDBJ whole genome shotgun (WGS) entry which is preliminary data.</text>
</comment>
<keyword evidence="2" id="KW-1185">Reference proteome</keyword>
<proteinExistence type="predicted"/>
<evidence type="ECO:0000313" key="2">
    <source>
        <dbReference type="Proteomes" id="UP000019443"/>
    </source>
</evidence>
<dbReference type="AlphaFoldDB" id="W6RGT4"/>
<geneLocation type="plasmid" evidence="1">
    <name>pLPU83b</name>
</geneLocation>
<evidence type="ECO:0000313" key="1">
    <source>
        <dbReference type="EMBL" id="CDM60019.1"/>
    </source>
</evidence>
<accession>W6RGT4</accession>
<evidence type="ECO:0008006" key="3">
    <source>
        <dbReference type="Google" id="ProtNLM"/>
    </source>
</evidence>
<reference evidence="1" key="1">
    <citation type="submission" date="2013-11" db="EMBL/GenBank/DDBJ databases">
        <title>Draft genome sequence of the broad-host-range Rhizobium sp. LPU83 strain, a member of the low-genetic diversity Oregon-like Rhizobium sp. group.</title>
        <authorList>
            <person name="Wibberg D."/>
            <person name="Puehler A."/>
            <person name="Schlueter A."/>
        </authorList>
    </citation>
    <scope>NUCLEOTIDE SEQUENCE [LARGE SCALE GENOMIC DNA]</scope>
    <source>
        <strain evidence="1">LPU83</strain>
        <plasmid evidence="1">pLPU83b</plasmid>
    </source>
</reference>